<protein>
    <submittedName>
        <fullName evidence="2">Uncharacterized protein</fullName>
    </submittedName>
</protein>
<sequence>MDNIFALEIFFICLLGLASICIAIGALKVLLGLYRGQK</sequence>
<organism evidence="2 3">
    <name type="scientific">Rothia aeria</name>
    <dbReference type="NCBI Taxonomy" id="172042"/>
    <lineage>
        <taxon>Bacteria</taxon>
        <taxon>Bacillati</taxon>
        <taxon>Actinomycetota</taxon>
        <taxon>Actinomycetes</taxon>
        <taxon>Micrococcales</taxon>
        <taxon>Micrococcaceae</taxon>
        <taxon>Rothia</taxon>
    </lineage>
</organism>
<keyword evidence="3" id="KW-1185">Reference proteome</keyword>
<dbReference type="Proteomes" id="UP000250241">
    <property type="component" value="Chromosome"/>
</dbReference>
<feature type="transmembrane region" description="Helical" evidence="1">
    <location>
        <begin position="6"/>
        <end position="31"/>
    </location>
</feature>
<proteinExistence type="predicted"/>
<evidence type="ECO:0000313" key="3">
    <source>
        <dbReference type="Proteomes" id="UP000250241"/>
    </source>
</evidence>
<evidence type="ECO:0000313" key="2">
    <source>
        <dbReference type="EMBL" id="BAV88931.1"/>
    </source>
</evidence>
<gene>
    <name evidence="2" type="ORF">RA11412_2632</name>
</gene>
<dbReference type="AlphaFoldDB" id="A0A2Z5R360"/>
<reference evidence="2 3" key="1">
    <citation type="submission" date="2016-10" db="EMBL/GenBank/DDBJ databases">
        <title>Genome sequence of Rothia aeria strain JCM11412.</title>
        <authorList>
            <person name="Nambu T."/>
        </authorList>
    </citation>
    <scope>NUCLEOTIDE SEQUENCE [LARGE SCALE GENOMIC DNA]</scope>
    <source>
        <strain evidence="2 3">JCM 11412</strain>
    </source>
</reference>
<dbReference type="KEGG" id="raj:RA11412_2632"/>
<keyword evidence="1" id="KW-1133">Transmembrane helix</keyword>
<dbReference type="EMBL" id="AP017895">
    <property type="protein sequence ID" value="BAV88931.1"/>
    <property type="molecule type" value="Genomic_DNA"/>
</dbReference>
<accession>A0A2Z5R360</accession>
<keyword evidence="1" id="KW-0812">Transmembrane</keyword>
<evidence type="ECO:0000256" key="1">
    <source>
        <dbReference type="SAM" id="Phobius"/>
    </source>
</evidence>
<name>A0A2Z5R360_9MICC</name>
<keyword evidence="1" id="KW-0472">Membrane</keyword>